<evidence type="ECO:0000256" key="1">
    <source>
        <dbReference type="SAM" id="MobiDB-lite"/>
    </source>
</evidence>
<evidence type="ECO:0000313" key="3">
    <source>
        <dbReference type="Proteomes" id="UP001163105"/>
    </source>
</evidence>
<dbReference type="EMBL" id="JAQHRD010000002">
    <property type="protein sequence ID" value="KAJ6445062.1"/>
    <property type="molecule type" value="Genomic_DNA"/>
</dbReference>
<protein>
    <submittedName>
        <fullName evidence="2">Microcin c7 self-immunity protein mccf</fullName>
    </submittedName>
</protein>
<dbReference type="AlphaFoldDB" id="A0AB34G0A3"/>
<gene>
    <name evidence="2" type="ORF">O9K51_03464</name>
</gene>
<feature type="region of interest" description="Disordered" evidence="1">
    <location>
        <begin position="76"/>
        <end position="127"/>
    </location>
</feature>
<accession>A0AB34G0A3</accession>
<proteinExistence type="predicted"/>
<name>A0AB34G0A3_9HYPO</name>
<keyword evidence="3" id="KW-1185">Reference proteome</keyword>
<reference evidence="2" key="1">
    <citation type="submission" date="2023-01" db="EMBL/GenBank/DDBJ databases">
        <title>The growth and conidiation of Purpureocillium lavendulum are regulated by nitrogen source and histone H3K14 acetylation.</title>
        <authorList>
            <person name="Tang P."/>
            <person name="Han J."/>
            <person name="Zhang C."/>
            <person name="Tang P."/>
            <person name="Qi F."/>
            <person name="Zhang K."/>
            <person name="Liang L."/>
        </authorList>
    </citation>
    <scope>NUCLEOTIDE SEQUENCE</scope>
    <source>
        <strain evidence="2">YMF1.00683</strain>
    </source>
</reference>
<comment type="caution">
    <text evidence="2">The sequence shown here is derived from an EMBL/GenBank/DDBJ whole genome shotgun (WGS) entry which is preliminary data.</text>
</comment>
<sequence>MIGDLQDFVADIGAQAHGMFDLDDFAATEPAPRGTGSFFTWSDTGSVARRSSPIRPGETPGAAWYFDDESLPALSSTKSARTNLPDTAPLPSFPSPDKQFAGPATKRKKVDFSETATTADRSSPYRASDRVEQVFDYFERGSGH</sequence>
<dbReference type="Proteomes" id="UP001163105">
    <property type="component" value="Unassembled WGS sequence"/>
</dbReference>
<feature type="compositionally biased region" description="Polar residues" evidence="1">
    <location>
        <begin position="76"/>
        <end position="85"/>
    </location>
</feature>
<organism evidence="2 3">
    <name type="scientific">Purpureocillium lavendulum</name>
    <dbReference type="NCBI Taxonomy" id="1247861"/>
    <lineage>
        <taxon>Eukaryota</taxon>
        <taxon>Fungi</taxon>
        <taxon>Dikarya</taxon>
        <taxon>Ascomycota</taxon>
        <taxon>Pezizomycotina</taxon>
        <taxon>Sordariomycetes</taxon>
        <taxon>Hypocreomycetidae</taxon>
        <taxon>Hypocreales</taxon>
        <taxon>Ophiocordycipitaceae</taxon>
        <taxon>Purpureocillium</taxon>
    </lineage>
</organism>
<evidence type="ECO:0000313" key="2">
    <source>
        <dbReference type="EMBL" id="KAJ6445062.1"/>
    </source>
</evidence>